<name>A0A6I2FFK2_9MICO</name>
<dbReference type="AlphaFoldDB" id="A0A6I2FFK2"/>
<dbReference type="Proteomes" id="UP000431080">
    <property type="component" value="Unassembled WGS sequence"/>
</dbReference>
<protein>
    <submittedName>
        <fullName evidence="2">Uncharacterized protein</fullName>
    </submittedName>
</protein>
<feature type="transmembrane region" description="Helical" evidence="1">
    <location>
        <begin position="70"/>
        <end position="91"/>
    </location>
</feature>
<keyword evidence="1" id="KW-0812">Transmembrane</keyword>
<sequence length="219" mass="23234">MSETSLPLAGARRRWARALRVAGVASLFGAVLLGTINLWSLVGPGRPRPAIEDFTLILGNWIPTTWEAEFALVLTSVMALMVASSLAPPTGSPPQRRVWATSMWALSILAIPSLGATLLTSGVLISTYSVLPNPSDGGCRIVVRETSVLLVGGGTVGVVQPGSVVVDWVRTYSADDGYTPFSAGTYRLEWSARVAGIDLWGPAQDPTNWTSDAPILCDR</sequence>
<evidence type="ECO:0000256" key="1">
    <source>
        <dbReference type="SAM" id="Phobius"/>
    </source>
</evidence>
<feature type="transmembrane region" description="Helical" evidence="1">
    <location>
        <begin position="103"/>
        <end position="125"/>
    </location>
</feature>
<proteinExistence type="predicted"/>
<comment type="caution">
    <text evidence="2">The sequence shown here is derived from an EMBL/GenBank/DDBJ whole genome shotgun (WGS) entry which is preliminary data.</text>
</comment>
<dbReference type="RefSeq" id="WP_153685129.1">
    <property type="nucleotide sequence ID" value="NZ_WJIF01000007.1"/>
</dbReference>
<accession>A0A6I2FFK2</accession>
<gene>
    <name evidence="2" type="ORF">GE115_12505</name>
</gene>
<feature type="transmembrane region" description="Helical" evidence="1">
    <location>
        <begin position="21"/>
        <end position="42"/>
    </location>
</feature>
<evidence type="ECO:0000313" key="2">
    <source>
        <dbReference type="EMBL" id="MRG60683.1"/>
    </source>
</evidence>
<keyword evidence="3" id="KW-1185">Reference proteome</keyword>
<keyword evidence="1" id="KW-1133">Transmembrane helix</keyword>
<dbReference type="EMBL" id="WJIF01000007">
    <property type="protein sequence ID" value="MRG60683.1"/>
    <property type="molecule type" value="Genomic_DNA"/>
</dbReference>
<keyword evidence="1" id="KW-0472">Membrane</keyword>
<organism evidence="2 3">
    <name type="scientific">Agromyces agglutinans</name>
    <dbReference type="NCBI Taxonomy" id="2662258"/>
    <lineage>
        <taxon>Bacteria</taxon>
        <taxon>Bacillati</taxon>
        <taxon>Actinomycetota</taxon>
        <taxon>Actinomycetes</taxon>
        <taxon>Micrococcales</taxon>
        <taxon>Microbacteriaceae</taxon>
        <taxon>Agromyces</taxon>
    </lineage>
</organism>
<evidence type="ECO:0000313" key="3">
    <source>
        <dbReference type="Proteomes" id="UP000431080"/>
    </source>
</evidence>
<reference evidence="2 3" key="1">
    <citation type="submission" date="2019-10" db="EMBL/GenBank/DDBJ databases">
        <authorList>
            <person name="Nie G."/>
            <person name="Ming H."/>
            <person name="Yi B."/>
        </authorList>
    </citation>
    <scope>NUCLEOTIDE SEQUENCE [LARGE SCALE GENOMIC DNA]</scope>
    <source>
        <strain evidence="2 3">CFH 90414</strain>
    </source>
</reference>